<feature type="compositionally biased region" description="Basic and acidic residues" evidence="1">
    <location>
        <begin position="134"/>
        <end position="148"/>
    </location>
</feature>
<organism evidence="2 3">
    <name type="scientific">Prorocentrum cordatum</name>
    <dbReference type="NCBI Taxonomy" id="2364126"/>
    <lineage>
        <taxon>Eukaryota</taxon>
        <taxon>Sar</taxon>
        <taxon>Alveolata</taxon>
        <taxon>Dinophyceae</taxon>
        <taxon>Prorocentrales</taxon>
        <taxon>Prorocentraceae</taxon>
        <taxon>Prorocentrum</taxon>
    </lineage>
</organism>
<feature type="region of interest" description="Disordered" evidence="1">
    <location>
        <begin position="80"/>
        <end position="148"/>
    </location>
</feature>
<comment type="caution">
    <text evidence="2">The sequence shown here is derived from an EMBL/GenBank/DDBJ whole genome shotgun (WGS) entry which is preliminary data.</text>
</comment>
<sequence length="148" mass="17148">MLSNTTQDTVATGGSKQSEMQGTKTARQEEIEWRRNTWVNSKMHQGCCNAYLDDHPSGDEERIRMMWLTNNCTTNLYRPESASRHEYTSKVSTHRWKPTAGRKDRQDPPEPYCRATIRPHEALRSLTTAARARPLGESEIRRPHTDQY</sequence>
<gene>
    <name evidence="2" type="ORF">PCOR1329_LOCUS76477</name>
</gene>
<dbReference type="Proteomes" id="UP001189429">
    <property type="component" value="Unassembled WGS sequence"/>
</dbReference>
<reference evidence="2" key="1">
    <citation type="submission" date="2023-10" db="EMBL/GenBank/DDBJ databases">
        <authorList>
            <person name="Chen Y."/>
            <person name="Shah S."/>
            <person name="Dougan E. K."/>
            <person name="Thang M."/>
            <person name="Chan C."/>
        </authorList>
    </citation>
    <scope>NUCLEOTIDE SEQUENCE [LARGE SCALE GENOMIC DNA]</scope>
</reference>
<evidence type="ECO:0000256" key="1">
    <source>
        <dbReference type="SAM" id="MobiDB-lite"/>
    </source>
</evidence>
<keyword evidence="3" id="KW-1185">Reference proteome</keyword>
<dbReference type="EMBL" id="CAUYUJ010020504">
    <property type="protein sequence ID" value="CAK0898761.1"/>
    <property type="molecule type" value="Genomic_DNA"/>
</dbReference>
<evidence type="ECO:0000313" key="2">
    <source>
        <dbReference type="EMBL" id="CAK0898761.1"/>
    </source>
</evidence>
<feature type="compositionally biased region" description="Low complexity" evidence="1">
    <location>
        <begin position="124"/>
        <end position="133"/>
    </location>
</feature>
<feature type="region of interest" description="Disordered" evidence="1">
    <location>
        <begin position="1"/>
        <end position="24"/>
    </location>
</feature>
<accession>A0ABN9XGG2</accession>
<protein>
    <submittedName>
        <fullName evidence="2">Uncharacterized protein</fullName>
    </submittedName>
</protein>
<proteinExistence type="predicted"/>
<name>A0ABN9XGG2_9DINO</name>
<evidence type="ECO:0000313" key="3">
    <source>
        <dbReference type="Proteomes" id="UP001189429"/>
    </source>
</evidence>